<dbReference type="EMBL" id="MHUW01000008">
    <property type="protein sequence ID" value="OHA83990.1"/>
    <property type="molecule type" value="Genomic_DNA"/>
</dbReference>
<accession>A0A1G2SG07</accession>
<reference evidence="1 2" key="1">
    <citation type="journal article" date="2016" name="Nat. Commun.">
        <title>Thousands of microbial genomes shed light on interconnected biogeochemical processes in an aquifer system.</title>
        <authorList>
            <person name="Anantharaman K."/>
            <person name="Brown C.T."/>
            <person name="Hug L.A."/>
            <person name="Sharon I."/>
            <person name="Castelle C.J."/>
            <person name="Probst A.J."/>
            <person name="Thomas B.C."/>
            <person name="Singh A."/>
            <person name="Wilkins M.J."/>
            <person name="Karaoz U."/>
            <person name="Brodie E.L."/>
            <person name="Williams K.H."/>
            <person name="Hubbard S.S."/>
            <person name="Banfield J.F."/>
        </authorList>
    </citation>
    <scope>NUCLEOTIDE SEQUENCE [LARGE SCALE GENOMIC DNA]</scope>
</reference>
<comment type="caution">
    <text evidence="1">The sequence shown here is derived from an EMBL/GenBank/DDBJ whole genome shotgun (WGS) entry which is preliminary data.</text>
</comment>
<sequence length="85" mass="9523">MIPLEQLLVRFKNLTNTEKAKKELIGSGIQKIVGVTIPVSSISFSKNTIFFKVSPIIKTEIFLKKEEVLNTIRTVPGLSHITDIK</sequence>
<protein>
    <submittedName>
        <fullName evidence="1">Uncharacterized protein</fullName>
    </submittedName>
</protein>
<gene>
    <name evidence="1" type="ORF">A2937_00540</name>
</gene>
<proteinExistence type="predicted"/>
<name>A0A1G2SG07_9BACT</name>
<dbReference type="AlphaFoldDB" id="A0A1G2SG07"/>
<evidence type="ECO:0000313" key="1">
    <source>
        <dbReference type="EMBL" id="OHA83990.1"/>
    </source>
</evidence>
<dbReference type="STRING" id="1802727.A2937_00540"/>
<evidence type="ECO:0000313" key="2">
    <source>
        <dbReference type="Proteomes" id="UP000177987"/>
    </source>
</evidence>
<dbReference type="Proteomes" id="UP000177987">
    <property type="component" value="Unassembled WGS sequence"/>
</dbReference>
<organism evidence="1 2">
    <name type="scientific">Candidatus Yonathbacteria bacterium RIFCSPLOWO2_01_FULL_47_33b</name>
    <dbReference type="NCBI Taxonomy" id="1802727"/>
    <lineage>
        <taxon>Bacteria</taxon>
        <taxon>Candidatus Yonathiibacteriota</taxon>
    </lineage>
</organism>